<dbReference type="PANTHER" id="PTHR18964:SF149">
    <property type="entry name" value="BIFUNCTIONAL UDP-N-ACETYLGLUCOSAMINE 2-EPIMERASE_N-ACETYLMANNOSAMINE KINASE"/>
    <property type="match status" value="1"/>
</dbReference>
<dbReference type="InterPro" id="IPR000600">
    <property type="entry name" value="ROK"/>
</dbReference>
<feature type="region of interest" description="Disordered" evidence="2">
    <location>
        <begin position="1"/>
        <end position="28"/>
    </location>
</feature>
<sequence length="424" mass="44316">MSDPGPAAEDTPRGAGPMRPPSARDPSPLRRQVFDHVRAQGRASRAEVARALGVSAASVTAATAELIGLRFLRETGPAPLDRPDSPRGRPPVALEIVPEGRPVIGVKLGDERHTAVLADFGGRVLAHAARDATPGRRPLAALVAEVAALIADLPAQPTPVAAIGIGLPGLVDHHAGRVAWSPLLDAPRPTESGSGDCGLDLRDALAARLRAPVQIDNDANLLALAELWFGAGRALSDFAVVTIEHGVGMGLVQGGRLQRGARGLGLELGHMKVRLDGALCRCGSRGCLEAYLADYALAREAATALGRDPGQPHSPRAMLETLFHAAKSGHEPSREIFARAGRHLALGLANLVQLLDPGLVILSGERMRYDFLYAEEVLAEMNRLALPQGRPPVPVEVHAWGDLVWAQGAAALALIAATDAALGA</sequence>
<evidence type="ECO:0000256" key="2">
    <source>
        <dbReference type="SAM" id="MobiDB-lite"/>
    </source>
</evidence>
<accession>A0ABW0SC41</accession>
<dbReference type="InterPro" id="IPR043129">
    <property type="entry name" value="ATPase_NBD"/>
</dbReference>
<dbReference type="PANTHER" id="PTHR18964">
    <property type="entry name" value="ROK (REPRESSOR, ORF, KINASE) FAMILY"/>
    <property type="match status" value="1"/>
</dbReference>
<evidence type="ECO:0000313" key="3">
    <source>
        <dbReference type="EMBL" id="MFC5566460.1"/>
    </source>
</evidence>
<gene>
    <name evidence="3" type="ORF">ACFPOC_08505</name>
</gene>
<dbReference type="Gene3D" id="1.10.10.10">
    <property type="entry name" value="Winged helix-like DNA-binding domain superfamily/Winged helix DNA-binding domain"/>
    <property type="match status" value="1"/>
</dbReference>
<dbReference type="SUPFAM" id="SSF53067">
    <property type="entry name" value="Actin-like ATPase domain"/>
    <property type="match status" value="1"/>
</dbReference>
<dbReference type="RefSeq" id="WP_209840120.1">
    <property type="nucleotide sequence ID" value="NZ_JAGGJP010000006.1"/>
</dbReference>
<name>A0ABW0SC41_9RHOB</name>
<proteinExistence type="inferred from homology"/>
<dbReference type="Pfam" id="PF00480">
    <property type="entry name" value="ROK"/>
    <property type="match status" value="1"/>
</dbReference>
<evidence type="ECO:0000256" key="1">
    <source>
        <dbReference type="ARBA" id="ARBA00006479"/>
    </source>
</evidence>
<dbReference type="Proteomes" id="UP001596056">
    <property type="component" value="Unassembled WGS sequence"/>
</dbReference>
<comment type="caution">
    <text evidence="3">The sequence shown here is derived from an EMBL/GenBank/DDBJ whole genome shotgun (WGS) entry which is preliminary data.</text>
</comment>
<reference evidence="4" key="1">
    <citation type="journal article" date="2019" name="Int. J. Syst. Evol. Microbiol.">
        <title>The Global Catalogue of Microorganisms (GCM) 10K type strain sequencing project: providing services to taxonomists for standard genome sequencing and annotation.</title>
        <authorList>
            <consortium name="The Broad Institute Genomics Platform"/>
            <consortium name="The Broad Institute Genome Sequencing Center for Infectious Disease"/>
            <person name="Wu L."/>
            <person name="Ma J."/>
        </authorList>
    </citation>
    <scope>NUCLEOTIDE SEQUENCE [LARGE SCALE GENOMIC DNA]</scope>
    <source>
        <strain evidence="4">KACC 11588</strain>
    </source>
</reference>
<keyword evidence="4" id="KW-1185">Reference proteome</keyword>
<dbReference type="EMBL" id="JBHSNA010000005">
    <property type="protein sequence ID" value="MFC5566460.1"/>
    <property type="molecule type" value="Genomic_DNA"/>
</dbReference>
<evidence type="ECO:0000313" key="4">
    <source>
        <dbReference type="Proteomes" id="UP001596056"/>
    </source>
</evidence>
<dbReference type="InterPro" id="IPR036388">
    <property type="entry name" value="WH-like_DNA-bd_sf"/>
</dbReference>
<dbReference type="Gene3D" id="3.30.420.40">
    <property type="match status" value="2"/>
</dbReference>
<dbReference type="SUPFAM" id="SSF46785">
    <property type="entry name" value="Winged helix' DNA-binding domain"/>
    <property type="match status" value="1"/>
</dbReference>
<organism evidence="3 4">
    <name type="scientific">Rubellimicrobium aerolatum</name>
    <dbReference type="NCBI Taxonomy" id="490979"/>
    <lineage>
        <taxon>Bacteria</taxon>
        <taxon>Pseudomonadati</taxon>
        <taxon>Pseudomonadota</taxon>
        <taxon>Alphaproteobacteria</taxon>
        <taxon>Rhodobacterales</taxon>
        <taxon>Roseobacteraceae</taxon>
        <taxon>Rubellimicrobium</taxon>
    </lineage>
</organism>
<comment type="similarity">
    <text evidence="1">Belongs to the ROK (NagC/XylR) family.</text>
</comment>
<dbReference type="InterPro" id="IPR036390">
    <property type="entry name" value="WH_DNA-bd_sf"/>
</dbReference>
<protein>
    <submittedName>
        <fullName evidence="3">ROK family protein</fullName>
    </submittedName>
</protein>